<evidence type="ECO:0000256" key="3">
    <source>
        <dbReference type="ARBA" id="ARBA00008178"/>
    </source>
</evidence>
<comment type="caution">
    <text evidence="9">The sequence shown here is derived from an EMBL/GenBank/DDBJ whole genome shotgun (WGS) entry which is preliminary data.</text>
</comment>
<dbReference type="InterPro" id="IPR005888">
    <property type="entry name" value="dTDP_Gluc_deHydtase"/>
</dbReference>
<dbReference type="Gene3D" id="3.40.50.720">
    <property type="entry name" value="NAD(P)-binding Rossmann-like Domain"/>
    <property type="match status" value="1"/>
</dbReference>
<dbReference type="InterPro" id="IPR036291">
    <property type="entry name" value="NAD(P)-bd_dom_sf"/>
</dbReference>
<dbReference type="EC" id="4.2.1.46" evidence="4 7"/>
<dbReference type="SUPFAM" id="SSF51735">
    <property type="entry name" value="NAD(P)-binding Rossmann-fold domains"/>
    <property type="match status" value="1"/>
</dbReference>
<dbReference type="Proteomes" id="UP000824083">
    <property type="component" value="Unassembled WGS sequence"/>
</dbReference>
<dbReference type="Pfam" id="PF16363">
    <property type="entry name" value="GDP_Man_Dehyd"/>
    <property type="match status" value="1"/>
</dbReference>
<dbReference type="FunFam" id="3.40.50.720:FF:000304">
    <property type="entry name" value="UDP-glucose 4,6-dehydratase"/>
    <property type="match status" value="1"/>
</dbReference>
<dbReference type="PANTHER" id="PTHR43000">
    <property type="entry name" value="DTDP-D-GLUCOSE 4,6-DEHYDRATASE-RELATED"/>
    <property type="match status" value="1"/>
</dbReference>
<evidence type="ECO:0000313" key="10">
    <source>
        <dbReference type="Proteomes" id="UP000824083"/>
    </source>
</evidence>
<comment type="similarity">
    <text evidence="3 7">Belongs to the NAD(P)-dependent epimerase/dehydratase family. dTDP-glucose dehydratase subfamily.</text>
</comment>
<name>A0A9D1LEQ4_9BURK</name>
<dbReference type="GO" id="GO:0009225">
    <property type="term" value="P:nucleotide-sugar metabolic process"/>
    <property type="evidence" value="ECO:0007669"/>
    <property type="project" value="InterPro"/>
</dbReference>
<gene>
    <name evidence="9" type="primary">rfbB</name>
    <name evidence="9" type="ORF">IAC56_06490</name>
</gene>
<keyword evidence="5" id="KW-0520">NAD</keyword>
<dbReference type="NCBIfam" id="TIGR01181">
    <property type="entry name" value="dTDP_gluc_dehyt"/>
    <property type="match status" value="1"/>
</dbReference>
<feature type="domain" description="NAD(P)-binding" evidence="8">
    <location>
        <begin position="7"/>
        <end position="323"/>
    </location>
</feature>
<keyword evidence="6 7" id="KW-0456">Lyase</keyword>
<reference evidence="9" key="2">
    <citation type="journal article" date="2021" name="PeerJ">
        <title>Extensive microbial diversity within the chicken gut microbiome revealed by metagenomics and culture.</title>
        <authorList>
            <person name="Gilroy R."/>
            <person name="Ravi A."/>
            <person name="Getino M."/>
            <person name="Pursley I."/>
            <person name="Horton D.L."/>
            <person name="Alikhan N.F."/>
            <person name="Baker D."/>
            <person name="Gharbi K."/>
            <person name="Hall N."/>
            <person name="Watson M."/>
            <person name="Adriaenssens E.M."/>
            <person name="Foster-Nyarko E."/>
            <person name="Jarju S."/>
            <person name="Secka A."/>
            <person name="Antonio M."/>
            <person name="Oren A."/>
            <person name="Chaudhuri R.R."/>
            <person name="La Ragione R."/>
            <person name="Hildebrand F."/>
            <person name="Pallen M.J."/>
        </authorList>
    </citation>
    <scope>NUCLEOTIDE SEQUENCE</scope>
    <source>
        <strain evidence="9">7463</strain>
    </source>
</reference>
<evidence type="ECO:0000256" key="2">
    <source>
        <dbReference type="ARBA" id="ARBA00001911"/>
    </source>
</evidence>
<evidence type="ECO:0000256" key="1">
    <source>
        <dbReference type="ARBA" id="ARBA00001539"/>
    </source>
</evidence>
<accession>A0A9D1LEQ4</accession>
<evidence type="ECO:0000259" key="8">
    <source>
        <dbReference type="Pfam" id="PF16363"/>
    </source>
</evidence>
<evidence type="ECO:0000256" key="6">
    <source>
        <dbReference type="ARBA" id="ARBA00023239"/>
    </source>
</evidence>
<dbReference type="GO" id="GO:0008460">
    <property type="term" value="F:dTDP-glucose 4,6-dehydratase activity"/>
    <property type="evidence" value="ECO:0007669"/>
    <property type="project" value="UniProtKB-EC"/>
</dbReference>
<comment type="cofactor">
    <cofactor evidence="2 7">
        <name>NAD(+)</name>
        <dbReference type="ChEBI" id="CHEBI:57540"/>
    </cofactor>
</comment>
<evidence type="ECO:0000313" key="9">
    <source>
        <dbReference type="EMBL" id="HIU37903.1"/>
    </source>
</evidence>
<dbReference type="EMBL" id="DVMY01000102">
    <property type="protein sequence ID" value="HIU37903.1"/>
    <property type="molecule type" value="Genomic_DNA"/>
</dbReference>
<dbReference type="Gene3D" id="3.90.25.10">
    <property type="entry name" value="UDP-galactose 4-epimerase, domain 1"/>
    <property type="match status" value="1"/>
</dbReference>
<dbReference type="CDD" id="cd05246">
    <property type="entry name" value="dTDP_GD_SDR_e"/>
    <property type="match status" value="1"/>
</dbReference>
<dbReference type="AlphaFoldDB" id="A0A9D1LEQ4"/>
<protein>
    <recommendedName>
        <fullName evidence="4 7">dTDP-glucose 4,6-dehydratase</fullName>
        <ecNumber evidence="4 7">4.2.1.46</ecNumber>
    </recommendedName>
</protein>
<reference evidence="9" key="1">
    <citation type="submission" date="2020-10" db="EMBL/GenBank/DDBJ databases">
        <authorList>
            <person name="Gilroy R."/>
        </authorList>
    </citation>
    <scope>NUCLEOTIDE SEQUENCE</scope>
    <source>
        <strain evidence="9">7463</strain>
    </source>
</reference>
<dbReference type="InterPro" id="IPR016040">
    <property type="entry name" value="NAD(P)-bd_dom"/>
</dbReference>
<sequence length="352" mass="39498">MQKQKLLVTGGAGFIGSHFVDAALASDYSVLTVDKLDYCGNLLNLEKALANKSHKFVKGDIADAELMSATLKSFKPNAIIHLAAQTHVDRSIEDPSVFVDNNVVATQRLLEAARVYWKGLRGEKKERFRFIYVSTDEVYGSLQTKDKPFSIESSYRPSSPYAASKAAGEMIALSYWRTFGFPVIVEHACNNYGPRQYPEKLIPLMIDRARSGLTLPVYGNGENIREWMYVTDHAQALLKVLQKGRVGATYNIGTGEEVANIKLIRALCTLMDAACPGLLPFEEAITFVADRPGHDFRYAMDSVQSLRELGFAPRVRLIEGLHKTLHWYLNHDEWLQSVKSGVYPQWAQRYGK</sequence>
<proteinExistence type="inferred from homology"/>
<comment type="catalytic activity">
    <reaction evidence="1 7">
        <text>dTDP-alpha-D-glucose = dTDP-4-dehydro-6-deoxy-alpha-D-glucose + H2O</text>
        <dbReference type="Rhea" id="RHEA:17221"/>
        <dbReference type="ChEBI" id="CHEBI:15377"/>
        <dbReference type="ChEBI" id="CHEBI:57477"/>
        <dbReference type="ChEBI" id="CHEBI:57649"/>
        <dbReference type="EC" id="4.2.1.46"/>
    </reaction>
</comment>
<organism evidence="9 10">
    <name type="scientific">Candidatus Aphodousia faecigallinarum</name>
    <dbReference type="NCBI Taxonomy" id="2840677"/>
    <lineage>
        <taxon>Bacteria</taxon>
        <taxon>Pseudomonadati</taxon>
        <taxon>Pseudomonadota</taxon>
        <taxon>Betaproteobacteria</taxon>
        <taxon>Burkholderiales</taxon>
        <taxon>Sutterellaceae</taxon>
        <taxon>Sutterellaceae incertae sedis</taxon>
        <taxon>Candidatus Aphodousia</taxon>
    </lineage>
</organism>
<evidence type="ECO:0000256" key="7">
    <source>
        <dbReference type="RuleBase" id="RU004473"/>
    </source>
</evidence>
<evidence type="ECO:0000256" key="4">
    <source>
        <dbReference type="ARBA" id="ARBA00011990"/>
    </source>
</evidence>
<evidence type="ECO:0000256" key="5">
    <source>
        <dbReference type="ARBA" id="ARBA00023027"/>
    </source>
</evidence>